<proteinExistence type="inferred from homology"/>
<evidence type="ECO:0008006" key="4">
    <source>
        <dbReference type="Google" id="ProtNLM"/>
    </source>
</evidence>
<organism evidence="2 3">
    <name type="scientific">Planoprotostelium fungivorum</name>
    <dbReference type="NCBI Taxonomy" id="1890364"/>
    <lineage>
        <taxon>Eukaryota</taxon>
        <taxon>Amoebozoa</taxon>
        <taxon>Evosea</taxon>
        <taxon>Variosea</taxon>
        <taxon>Cavosteliida</taxon>
        <taxon>Cavosteliaceae</taxon>
        <taxon>Planoprotostelium</taxon>
    </lineage>
</organism>
<dbReference type="Proteomes" id="UP000241769">
    <property type="component" value="Unassembled WGS sequence"/>
</dbReference>
<dbReference type="OrthoDB" id="16522at2759"/>
<dbReference type="PANTHER" id="PTHR15323:SF6">
    <property type="entry name" value="CELL DIVISION CYCLE PROTEIN 123 HOMOLOG"/>
    <property type="match status" value="1"/>
</dbReference>
<keyword evidence="3" id="KW-1185">Reference proteome</keyword>
<dbReference type="STRING" id="1890364.A0A2P6MWP6"/>
<protein>
    <recommendedName>
        <fullName evidence="4">Cell division cycle protein 123 homolog</fullName>
    </recommendedName>
</protein>
<comment type="caution">
    <text evidence="2">The sequence shown here is derived from an EMBL/GenBank/DDBJ whole genome shotgun (WGS) entry which is preliminary data.</text>
</comment>
<evidence type="ECO:0000313" key="2">
    <source>
        <dbReference type="EMBL" id="PRP76125.1"/>
    </source>
</evidence>
<dbReference type="AlphaFoldDB" id="A0A2P6MWP6"/>
<gene>
    <name evidence="2" type="ORF">PROFUN_15353</name>
</gene>
<evidence type="ECO:0000256" key="1">
    <source>
        <dbReference type="ARBA" id="ARBA00011047"/>
    </source>
</evidence>
<accession>A0A2P6MWP6</accession>
<comment type="similarity">
    <text evidence="1">Belongs to the CDC123 family.</text>
</comment>
<evidence type="ECO:0000313" key="3">
    <source>
        <dbReference type="Proteomes" id="UP000241769"/>
    </source>
</evidence>
<name>A0A2P6MWP6_9EUKA</name>
<dbReference type="InterPro" id="IPR009772">
    <property type="entry name" value="CDC123"/>
</dbReference>
<dbReference type="EMBL" id="MDYQ01000350">
    <property type="protein sequence ID" value="PRP76125.1"/>
    <property type="molecule type" value="Genomic_DNA"/>
</dbReference>
<dbReference type="FunCoup" id="A0A2P6MWP6">
    <property type="interactions" value="280"/>
</dbReference>
<reference evidence="2 3" key="1">
    <citation type="journal article" date="2018" name="Genome Biol. Evol.">
        <title>Multiple Roots of Fruiting Body Formation in Amoebozoa.</title>
        <authorList>
            <person name="Hillmann F."/>
            <person name="Forbes G."/>
            <person name="Novohradska S."/>
            <person name="Ferling I."/>
            <person name="Riege K."/>
            <person name="Groth M."/>
            <person name="Westermann M."/>
            <person name="Marz M."/>
            <person name="Spaller T."/>
            <person name="Winckler T."/>
            <person name="Schaap P."/>
            <person name="Glockner G."/>
        </authorList>
    </citation>
    <scope>NUCLEOTIDE SEQUENCE [LARGE SCALE GENOMIC DNA]</scope>
    <source>
        <strain evidence="2 3">Jena</strain>
    </source>
</reference>
<dbReference type="GO" id="GO:0005737">
    <property type="term" value="C:cytoplasm"/>
    <property type="evidence" value="ECO:0007669"/>
    <property type="project" value="TreeGrafter"/>
</dbReference>
<dbReference type="InParanoid" id="A0A2P6MWP6"/>
<sequence>MTETEEREEIYLRDSHIINCSFDQWYPNFLQCTFPSRIIPLTENVLQWLESDGIVMDGVVSRQDEYDRFDAGEPEWSDDDQGENQAQSPAFPELDEEIEQVIVEFGGSVFPKLNWSSPKDATWMMTSGNLKCKKPEDIYLLLKSSDFISHDLYHAFEKCWPVSDKRKPTQVCLVLRKWYDNMKPSMEFRCFVKNQILFDEKEDIRGRIVQFFVDKVMDKFPDPDYVFDVYITKNKTVTLVDFNPFGEVTDGLMFEWSELHLWDANSDLLPDMRIVGSNAGIKPKSLENRVPFELIDLSEGSALSNLVEELKREGNLQNNTS</sequence>
<dbReference type="Pfam" id="PF07065">
    <property type="entry name" value="D123"/>
    <property type="match status" value="1"/>
</dbReference>
<dbReference type="PANTHER" id="PTHR15323">
    <property type="entry name" value="D123 PROTEIN"/>
    <property type="match status" value="1"/>
</dbReference>